<dbReference type="GO" id="GO:0005886">
    <property type="term" value="C:plasma membrane"/>
    <property type="evidence" value="ECO:0007669"/>
    <property type="project" value="TreeGrafter"/>
</dbReference>
<accession>A0A9P6UH80</accession>
<proteinExistence type="predicted"/>
<dbReference type="GO" id="GO:0046872">
    <property type="term" value="F:metal ion binding"/>
    <property type="evidence" value="ECO:0007669"/>
    <property type="project" value="UniProtKB-KW"/>
</dbReference>
<sequence length="595" mass="65671">MITPKIQILMALGVALGVVQAGPIDNNHGNKPTFNNKATCTSQQCVITAAGIINDMDPAVDPCQDFSKFTCGGFHETHEVPAGKPSIGPFDLLRDGNARILRLIVDPSLGKAPKAPAGDVAAQRNIKKLQDLFTSCMDEAAILKAGRKPLVDEIHKLVKSLSASGAHPDKKTLAKALGQIAQYGFQTPGFIKLEARVDYDNPAANVLTIYENGLGLWNERDYKDAGKVKEYQGTIAAMLQTILGDEDVTNRAQPLTSKDINKEWTDAAKDIVDFEVQIAAINTPQSDLWDSTKNKNPRTIDQLNALIPAIDWSVFFKEAFPLGLKYTDPIIVSSLPYLTKLDTLLQKTSSRTLQRYFSWVLIRSLSGNLAQPYKQPKTNFDNMSSGTSPNTKTERWTTCLAIADKNLVHITGHYFVKTTFKGDSRQEVLKIVDNVIASYEKTFPTLSWLDKKTREGALKKLRAIVKTVGYSTSNPDDVSANSLDAFYKGYKVVEKDHFGNQLRYMRWATASEFAQLPLPVDREALGDMSLTTVNAHYYPVYNAIHIPAGILQLPFFNIENPENVNYGSMGVVGHEIGHAFDNSGRHYDASGRLAN</sequence>
<dbReference type="Pfam" id="PF01431">
    <property type="entry name" value="Peptidase_M13"/>
    <property type="match status" value="1"/>
</dbReference>
<evidence type="ECO:0000256" key="7">
    <source>
        <dbReference type="SAM" id="SignalP"/>
    </source>
</evidence>
<dbReference type="InterPro" id="IPR018497">
    <property type="entry name" value="Peptidase_M13_C"/>
</dbReference>
<keyword evidence="7" id="KW-0732">Signal</keyword>
<dbReference type="Pfam" id="PF05649">
    <property type="entry name" value="Peptidase_M13_N"/>
    <property type="match status" value="1"/>
</dbReference>
<keyword evidence="3" id="KW-0479">Metal-binding</keyword>
<dbReference type="Proteomes" id="UP000823405">
    <property type="component" value="Unassembled WGS sequence"/>
</dbReference>
<protein>
    <recommendedName>
        <fullName evidence="12">Zincin</fullName>
    </recommendedName>
</protein>
<dbReference type="GO" id="GO:0016485">
    <property type="term" value="P:protein processing"/>
    <property type="evidence" value="ECO:0007669"/>
    <property type="project" value="TreeGrafter"/>
</dbReference>
<evidence type="ECO:0008006" key="12">
    <source>
        <dbReference type="Google" id="ProtNLM"/>
    </source>
</evidence>
<dbReference type="Gene3D" id="1.10.1380.10">
    <property type="entry name" value="Neutral endopeptidase , domain2"/>
    <property type="match status" value="1"/>
</dbReference>
<dbReference type="SUPFAM" id="SSF55486">
    <property type="entry name" value="Metalloproteases ('zincins'), catalytic domain"/>
    <property type="match status" value="1"/>
</dbReference>
<comment type="caution">
    <text evidence="10">The sequence shown here is derived from an EMBL/GenBank/DDBJ whole genome shotgun (WGS) entry which is preliminary data.</text>
</comment>
<keyword evidence="2" id="KW-0645">Protease</keyword>
<gene>
    <name evidence="10" type="ORF">BGZ97_002553</name>
</gene>
<organism evidence="10 11">
    <name type="scientific">Linnemannia gamsii</name>
    <dbReference type="NCBI Taxonomy" id="64522"/>
    <lineage>
        <taxon>Eukaryota</taxon>
        <taxon>Fungi</taxon>
        <taxon>Fungi incertae sedis</taxon>
        <taxon>Mucoromycota</taxon>
        <taxon>Mortierellomycotina</taxon>
        <taxon>Mortierellomycetes</taxon>
        <taxon>Mortierellales</taxon>
        <taxon>Mortierellaceae</taxon>
        <taxon>Linnemannia</taxon>
    </lineage>
</organism>
<dbReference type="PANTHER" id="PTHR11733">
    <property type="entry name" value="ZINC METALLOPROTEASE FAMILY M13 NEPRILYSIN-RELATED"/>
    <property type="match status" value="1"/>
</dbReference>
<keyword evidence="5" id="KW-0862">Zinc</keyword>
<dbReference type="PROSITE" id="PS51885">
    <property type="entry name" value="NEPRILYSIN"/>
    <property type="match status" value="1"/>
</dbReference>
<dbReference type="CDD" id="cd08662">
    <property type="entry name" value="M13"/>
    <property type="match status" value="1"/>
</dbReference>
<evidence type="ECO:0000259" key="8">
    <source>
        <dbReference type="Pfam" id="PF01431"/>
    </source>
</evidence>
<feature type="signal peptide" evidence="7">
    <location>
        <begin position="1"/>
        <end position="21"/>
    </location>
</feature>
<comment type="cofactor">
    <cofactor evidence="1">
        <name>Zn(2+)</name>
        <dbReference type="ChEBI" id="CHEBI:29105"/>
    </cofactor>
</comment>
<evidence type="ECO:0000259" key="9">
    <source>
        <dbReference type="Pfam" id="PF05649"/>
    </source>
</evidence>
<dbReference type="InterPro" id="IPR008753">
    <property type="entry name" value="Peptidase_M13_N"/>
</dbReference>
<dbReference type="AlphaFoldDB" id="A0A9P6UH80"/>
<feature type="domain" description="Peptidase M13 C-terminal" evidence="8">
    <location>
        <begin position="534"/>
        <end position="594"/>
    </location>
</feature>
<evidence type="ECO:0000313" key="10">
    <source>
        <dbReference type="EMBL" id="KAG0301926.1"/>
    </source>
</evidence>
<dbReference type="InterPro" id="IPR000718">
    <property type="entry name" value="Peptidase_M13"/>
</dbReference>
<dbReference type="OrthoDB" id="6475849at2759"/>
<evidence type="ECO:0000256" key="5">
    <source>
        <dbReference type="ARBA" id="ARBA00022833"/>
    </source>
</evidence>
<evidence type="ECO:0000256" key="6">
    <source>
        <dbReference type="ARBA" id="ARBA00023049"/>
    </source>
</evidence>
<evidence type="ECO:0000313" key="11">
    <source>
        <dbReference type="Proteomes" id="UP000823405"/>
    </source>
</evidence>
<evidence type="ECO:0000256" key="4">
    <source>
        <dbReference type="ARBA" id="ARBA00022801"/>
    </source>
</evidence>
<feature type="chain" id="PRO_5040172983" description="Zincin" evidence="7">
    <location>
        <begin position="22"/>
        <end position="595"/>
    </location>
</feature>
<keyword evidence="4" id="KW-0378">Hydrolase</keyword>
<dbReference type="GO" id="GO:0004222">
    <property type="term" value="F:metalloendopeptidase activity"/>
    <property type="evidence" value="ECO:0007669"/>
    <property type="project" value="InterPro"/>
</dbReference>
<keyword evidence="11" id="KW-1185">Reference proteome</keyword>
<dbReference type="PANTHER" id="PTHR11733:SF167">
    <property type="entry name" value="FI17812P1-RELATED"/>
    <property type="match status" value="1"/>
</dbReference>
<dbReference type="InterPro" id="IPR042089">
    <property type="entry name" value="Peptidase_M13_dom_2"/>
</dbReference>
<name>A0A9P6UH80_9FUNG</name>
<reference evidence="10" key="1">
    <citation type="journal article" date="2020" name="Fungal Divers.">
        <title>Resolving the Mortierellaceae phylogeny through synthesis of multi-gene phylogenetics and phylogenomics.</title>
        <authorList>
            <person name="Vandepol N."/>
            <person name="Liber J."/>
            <person name="Desiro A."/>
            <person name="Na H."/>
            <person name="Kennedy M."/>
            <person name="Barry K."/>
            <person name="Grigoriev I.V."/>
            <person name="Miller A.N."/>
            <person name="O'Donnell K."/>
            <person name="Stajich J.E."/>
            <person name="Bonito G."/>
        </authorList>
    </citation>
    <scope>NUCLEOTIDE SEQUENCE</scope>
    <source>
        <strain evidence="10">NVP60</strain>
    </source>
</reference>
<dbReference type="EMBL" id="JAAAIN010001568">
    <property type="protein sequence ID" value="KAG0301926.1"/>
    <property type="molecule type" value="Genomic_DNA"/>
</dbReference>
<evidence type="ECO:0000256" key="3">
    <source>
        <dbReference type="ARBA" id="ARBA00022723"/>
    </source>
</evidence>
<feature type="domain" description="Peptidase M13 N-terminal" evidence="9">
    <location>
        <begin position="62"/>
        <end position="470"/>
    </location>
</feature>
<feature type="non-terminal residue" evidence="10">
    <location>
        <position position="1"/>
    </location>
</feature>
<evidence type="ECO:0000256" key="2">
    <source>
        <dbReference type="ARBA" id="ARBA00022670"/>
    </source>
</evidence>
<evidence type="ECO:0000256" key="1">
    <source>
        <dbReference type="ARBA" id="ARBA00001947"/>
    </source>
</evidence>
<keyword evidence="6" id="KW-0482">Metalloprotease</keyword>